<dbReference type="FunFam" id="3.90.1640.10:FF:000002">
    <property type="entry name" value="Cyclic-di-AMP phosphodiesterase"/>
    <property type="match status" value="1"/>
</dbReference>
<dbReference type="EMBL" id="JDRX01000003">
    <property type="protein sequence ID" value="KGN03205.1"/>
    <property type="molecule type" value="Genomic_DNA"/>
</dbReference>
<dbReference type="InterPro" id="IPR014528">
    <property type="entry name" value="GdpP/PdeA"/>
</dbReference>
<comment type="cofactor">
    <cofactor evidence="2">
        <name>Mn(2+)</name>
        <dbReference type="ChEBI" id="CHEBI:29035"/>
    </cofactor>
    <text evidence="2">For phosphodiesterase activity, probably binds 2 Mn(2+) per subunit.</text>
</comment>
<dbReference type="GO" id="GO:0003676">
    <property type="term" value="F:nucleic acid binding"/>
    <property type="evidence" value="ECO:0007669"/>
    <property type="project" value="UniProtKB-UniRule"/>
</dbReference>
<sequence length="661" mass="74454">MNNNYFFRNKVYIVIMLGTISLFFILGHVKIGGILLFGYLNFLLYKFKSSKVKNDEWEKFIEDFSAKMDIYSKNLLIKSPFPLVIAENTGDILWYNKKFLEIFEKGEFIARNLKDIINDTNINKILNGEKEIFKYVNIKNKYYNIFANTSENQGTNGKDNSSIIFYFCDVTHEVELMREIKENNHTIMLIDVDNLDDVLKTTEEDNAVLLAAEIERTIKNYAQSLNSMIIKYSSSRYVVVSYYKDILEEMNKNFDILDDIREINYGNKLTVTLSVGVGIGGETPLQNYEFATSAKDLALSRGGDQVVVKNKDNLQFYGGKTKEVEKRTKVRARVIAHALVNLINESSNIFIMGHVSPDIDALGAAIGIRSVVTTLGKRGRIILDGANTGIENAIDRIKKNNLYDETFISSEGAINSHDKNSLLILVDVNSKEYVQSKEVLKHIDRVVIIDHHRKSTEAVEDALLSYIEPYASSTCELVTEMLQYMIESPKKNISPLEAEMMLAGIYIDTKNFYFKTGVRTFEAAAYLRQLGADIIDVKKMFAGHLETYIKKAEIMSLAEVKDDIAIAICPPDINDNILVAQAADELLNITGVQASFVIAKINDSVFISARSFGDINVQVILETLGGGGHMTMAGTKLQNISIEDAKEKLQNAIYEYLGEGE</sequence>
<dbReference type="PANTHER" id="PTHR47618">
    <property type="entry name" value="BIFUNCTIONAL OLIGORIBONUCLEASE AND PAP PHOSPHATASE NRNA"/>
    <property type="match status" value="1"/>
</dbReference>
<evidence type="ECO:0000313" key="6">
    <source>
        <dbReference type="Proteomes" id="UP000030016"/>
    </source>
</evidence>
<dbReference type="InterPro" id="IPR038763">
    <property type="entry name" value="DHH_sf"/>
</dbReference>
<dbReference type="PROSITE" id="PS50887">
    <property type="entry name" value="GGDEF"/>
    <property type="match status" value="1"/>
</dbReference>
<keyword evidence="3" id="KW-0812">Transmembrane</keyword>
<feature type="binding site" evidence="2">
    <location>
        <position position="451"/>
    </location>
    <ligand>
        <name>Mn(2+)</name>
        <dbReference type="ChEBI" id="CHEBI:29035"/>
        <label>2</label>
    </ligand>
</feature>
<accession>A0AA88ZT97</accession>
<dbReference type="RefSeq" id="WP_039248926.1">
    <property type="nucleotide sequence ID" value="NZ_JDRX01000003.1"/>
</dbReference>
<dbReference type="InterPro" id="IPR000160">
    <property type="entry name" value="GGDEF_dom"/>
</dbReference>
<keyword evidence="1" id="KW-0378">Hydrolase</keyword>
<evidence type="ECO:0000313" key="5">
    <source>
        <dbReference type="EMBL" id="KGN03205.1"/>
    </source>
</evidence>
<dbReference type="GO" id="GO:0005886">
    <property type="term" value="C:plasma membrane"/>
    <property type="evidence" value="ECO:0007669"/>
    <property type="project" value="UniProtKB-SubCell"/>
</dbReference>
<feature type="binding site" evidence="2">
    <location>
        <position position="427"/>
    </location>
    <ligand>
        <name>Mn(2+)</name>
        <dbReference type="ChEBI" id="CHEBI:29035"/>
        <label>1</label>
    </ligand>
</feature>
<keyword evidence="2" id="KW-0479">Metal-binding</keyword>
<feature type="binding site" evidence="2">
    <location>
        <position position="508"/>
    </location>
    <ligand>
        <name>Mn(2+)</name>
        <dbReference type="ChEBI" id="CHEBI:29035"/>
        <label>2</label>
    </ligand>
</feature>
<dbReference type="InterPro" id="IPR051319">
    <property type="entry name" value="Oligoribo/pAp-PDE_c-di-AMP_PDE"/>
</dbReference>
<keyword evidence="1" id="KW-1003">Cell membrane</keyword>
<comment type="subcellular location">
    <subcellularLocation>
        <location evidence="1">Cell membrane</location>
    </subcellularLocation>
</comment>
<evidence type="ECO:0000256" key="3">
    <source>
        <dbReference type="SAM" id="Phobius"/>
    </source>
</evidence>
<name>A0AA88ZT97_CLONO</name>
<evidence type="ECO:0000259" key="4">
    <source>
        <dbReference type="PROSITE" id="PS50887"/>
    </source>
</evidence>
<dbReference type="Pfam" id="PF02272">
    <property type="entry name" value="DHHA1"/>
    <property type="match status" value="1"/>
</dbReference>
<proteinExistence type="inferred from homology"/>
<dbReference type="Gene3D" id="3.30.450.20">
    <property type="entry name" value="PAS domain"/>
    <property type="match status" value="1"/>
</dbReference>
<feature type="domain" description="GGDEF" evidence="4">
    <location>
        <begin position="183"/>
        <end position="311"/>
    </location>
</feature>
<comment type="similarity">
    <text evidence="1">Belongs to the GdpP/PdeA phosphodiesterase family.</text>
</comment>
<feature type="binding site" evidence="2">
    <location>
        <position position="427"/>
    </location>
    <ligand>
        <name>Mn(2+)</name>
        <dbReference type="ChEBI" id="CHEBI:29035"/>
        <label>2</label>
    </ligand>
</feature>
<feature type="binding site" evidence="2">
    <location>
        <position position="358"/>
    </location>
    <ligand>
        <name>Mn(2+)</name>
        <dbReference type="ChEBI" id="CHEBI:29035"/>
        <label>1</label>
    </ligand>
</feature>
<keyword evidence="3" id="KW-1133">Transmembrane helix</keyword>
<comment type="caution">
    <text evidence="5">The sequence shown here is derived from an EMBL/GenBank/DDBJ whole genome shotgun (WGS) entry which is preliminary data.</text>
</comment>
<dbReference type="Gene3D" id="3.10.310.30">
    <property type="match status" value="1"/>
</dbReference>
<protein>
    <recommendedName>
        <fullName evidence="1">Cyclic-di-AMP phosphodiesterase</fullName>
        <ecNumber evidence="1">3.1.4.-</ecNumber>
    </recommendedName>
</protein>
<reference evidence="5 6" key="1">
    <citation type="submission" date="2014-01" db="EMBL/GenBank/DDBJ databases">
        <title>Plasmidome dynamics in the species complex Clostridium novyi sensu lato converts strains of independent lineages into distinctly different pathogens.</title>
        <authorList>
            <person name="Skarin H."/>
            <person name="Segerman B."/>
        </authorList>
    </citation>
    <scope>NUCLEOTIDE SEQUENCE [LARGE SCALE GENOMIC DNA]</scope>
    <source>
        <strain evidence="5 6">4570</strain>
    </source>
</reference>
<comment type="catalytic activity">
    <reaction evidence="1">
        <text>3',3'-c-di-AMP + H2O = 5'-O-phosphonoadenylyl-(3'-&gt;5')-adenosine + H(+)</text>
        <dbReference type="Rhea" id="RHEA:54420"/>
        <dbReference type="ChEBI" id="CHEBI:15377"/>
        <dbReference type="ChEBI" id="CHEBI:15378"/>
        <dbReference type="ChEBI" id="CHEBI:71500"/>
        <dbReference type="ChEBI" id="CHEBI:138171"/>
    </reaction>
</comment>
<feature type="binding site" evidence="2">
    <location>
        <position position="360"/>
    </location>
    <ligand>
        <name>Mn(2+)</name>
        <dbReference type="ChEBI" id="CHEBI:29035"/>
        <label>2</label>
    </ligand>
</feature>
<dbReference type="SUPFAM" id="SSF64182">
    <property type="entry name" value="DHH phosphoesterases"/>
    <property type="match status" value="1"/>
</dbReference>
<dbReference type="GO" id="GO:0016787">
    <property type="term" value="F:hydrolase activity"/>
    <property type="evidence" value="ECO:0007669"/>
    <property type="project" value="UniProtKB-UniRule"/>
</dbReference>
<dbReference type="InterPro" id="IPR003156">
    <property type="entry name" value="DHHA1_dom"/>
</dbReference>
<dbReference type="Proteomes" id="UP000030016">
    <property type="component" value="Unassembled WGS sequence"/>
</dbReference>
<dbReference type="Gene3D" id="3.90.1640.10">
    <property type="entry name" value="inorganic pyrophosphatase (n-terminal core)"/>
    <property type="match status" value="1"/>
</dbReference>
<evidence type="ECO:0000256" key="1">
    <source>
        <dbReference type="PIRNR" id="PIRNR026583"/>
    </source>
</evidence>
<dbReference type="PANTHER" id="PTHR47618:SF2">
    <property type="entry name" value="CYCLIC-DI-AMP PHOSPHODIESTERASE GDPP"/>
    <property type="match status" value="1"/>
</dbReference>
<feature type="transmembrane region" description="Helical" evidence="3">
    <location>
        <begin position="12"/>
        <end position="40"/>
    </location>
</feature>
<dbReference type="Pfam" id="PF24898">
    <property type="entry name" value="GGDEF_GdpP"/>
    <property type="match status" value="1"/>
</dbReference>
<dbReference type="GO" id="GO:0046872">
    <property type="term" value="F:metal ion binding"/>
    <property type="evidence" value="ECO:0007669"/>
    <property type="project" value="UniProtKB-KW"/>
</dbReference>
<dbReference type="AlphaFoldDB" id="A0AA88ZT97"/>
<dbReference type="InterPro" id="IPR001667">
    <property type="entry name" value="DDH_dom"/>
</dbReference>
<keyword evidence="2" id="KW-0464">Manganese</keyword>
<feature type="binding site" evidence="2">
    <location>
        <position position="354"/>
    </location>
    <ligand>
        <name>Mn(2+)</name>
        <dbReference type="ChEBI" id="CHEBI:29035"/>
        <label>1</label>
    </ligand>
</feature>
<comment type="function">
    <text evidence="1">Has phosphodiesterase (PDE) activity against cyclic-di-AMP (c-di-AMP).</text>
</comment>
<dbReference type="EC" id="3.1.4.-" evidence="1"/>
<evidence type="ECO:0000256" key="2">
    <source>
        <dbReference type="PIRSR" id="PIRSR026583-50"/>
    </source>
</evidence>
<dbReference type="PIRSF" id="PIRSF026583">
    <property type="entry name" value="YybT"/>
    <property type="match status" value="1"/>
</dbReference>
<organism evidence="5 6">
    <name type="scientific">Clostridium novyi A str. 4570</name>
    <dbReference type="NCBI Taxonomy" id="1444290"/>
    <lineage>
        <taxon>Bacteria</taxon>
        <taxon>Bacillati</taxon>
        <taxon>Bacillota</taxon>
        <taxon>Clostridia</taxon>
        <taxon>Eubacteriales</taxon>
        <taxon>Clostridiaceae</taxon>
        <taxon>Clostridium</taxon>
    </lineage>
</organism>
<keyword evidence="1 3" id="KW-0472">Membrane</keyword>
<gene>
    <name evidence="5" type="ORF">Z969_02720</name>
</gene>
<dbReference type="Pfam" id="PF01368">
    <property type="entry name" value="DHH"/>
    <property type="match status" value="1"/>
</dbReference>